<evidence type="ECO:0000256" key="1">
    <source>
        <dbReference type="SAM" id="SignalP"/>
    </source>
</evidence>
<dbReference type="InterPro" id="IPR012334">
    <property type="entry name" value="Pectin_lyas_fold"/>
</dbReference>
<organism evidence="3 4">
    <name type="scientific">Candidatus Ordinivivax streblomastigis</name>
    <dbReference type="NCBI Taxonomy" id="2540710"/>
    <lineage>
        <taxon>Bacteria</taxon>
        <taxon>Pseudomonadati</taxon>
        <taxon>Bacteroidota</taxon>
        <taxon>Bacteroidia</taxon>
        <taxon>Bacteroidales</taxon>
        <taxon>Candidatus Ordinivivax</taxon>
    </lineage>
</organism>
<gene>
    <name evidence="3" type="ORF">EZS26_000312</name>
</gene>
<dbReference type="Proteomes" id="UP000324575">
    <property type="component" value="Unassembled WGS sequence"/>
</dbReference>
<dbReference type="SMART" id="SM00710">
    <property type="entry name" value="PbH1"/>
    <property type="match status" value="7"/>
</dbReference>
<dbReference type="SUPFAM" id="SSF50370">
    <property type="entry name" value="Ricin B-like lectins"/>
    <property type="match status" value="1"/>
</dbReference>
<comment type="caution">
    <text evidence="3">The sequence shown here is derived from an EMBL/GenBank/DDBJ whole genome shotgun (WGS) entry which is preliminary data.</text>
</comment>
<evidence type="ECO:0000259" key="2">
    <source>
        <dbReference type="Pfam" id="PF00754"/>
    </source>
</evidence>
<dbReference type="InterPro" id="IPR008979">
    <property type="entry name" value="Galactose-bd-like_sf"/>
</dbReference>
<name>A0A5M8P5Q4_9BACT</name>
<dbReference type="SUPFAM" id="SSF49785">
    <property type="entry name" value="Galactose-binding domain-like"/>
    <property type="match status" value="1"/>
</dbReference>
<reference evidence="3 4" key="1">
    <citation type="submission" date="2019-03" db="EMBL/GenBank/DDBJ databases">
        <title>Single cell metagenomics reveals metabolic interactions within the superorganism composed of flagellate Streblomastix strix and complex community of Bacteroidetes bacteria on its surface.</title>
        <authorList>
            <person name="Treitli S.C."/>
            <person name="Kolisko M."/>
            <person name="Husnik F."/>
            <person name="Keeling P."/>
            <person name="Hampl V."/>
        </authorList>
    </citation>
    <scope>NUCLEOTIDE SEQUENCE [LARGE SCALE GENOMIC DNA]</scope>
    <source>
        <strain evidence="3">St1</strain>
    </source>
</reference>
<dbReference type="InterPro" id="IPR011050">
    <property type="entry name" value="Pectin_lyase_fold/virulence"/>
</dbReference>
<dbReference type="Gene3D" id="2.60.120.260">
    <property type="entry name" value="Galactose-binding domain-like"/>
    <property type="match status" value="1"/>
</dbReference>
<dbReference type="InterPro" id="IPR013783">
    <property type="entry name" value="Ig-like_fold"/>
</dbReference>
<dbReference type="Gene3D" id="2.60.40.10">
    <property type="entry name" value="Immunoglobulins"/>
    <property type="match status" value="1"/>
</dbReference>
<dbReference type="InterPro" id="IPR000421">
    <property type="entry name" value="FA58C"/>
</dbReference>
<dbReference type="InterPro" id="IPR006626">
    <property type="entry name" value="PbH1"/>
</dbReference>
<dbReference type="AlphaFoldDB" id="A0A5M8P5Q4"/>
<dbReference type="Pfam" id="PF00754">
    <property type="entry name" value="F5_F8_type_C"/>
    <property type="match status" value="1"/>
</dbReference>
<dbReference type="EMBL" id="SNRX01000001">
    <property type="protein sequence ID" value="KAA6303761.1"/>
    <property type="molecule type" value="Genomic_DNA"/>
</dbReference>
<feature type="chain" id="PRO_5024312059" description="F5/8 type C domain-containing protein" evidence="1">
    <location>
        <begin position="23"/>
        <end position="1051"/>
    </location>
</feature>
<sequence length="1051" mass="112355">MRKVYLLIMVLMLMCIVAPSMFADAVYNDIDRTDWTVTTSTDTGYGYVPDGTTGKPQDMFDGTGATFLSLVKPGKSYGTVPAQSAEFIPSFTVDLGTSQSFNYIKWQHRSGNQYNYLRVWGVDVAGSNDGLNFTTIVSELEIPTNDRVAHAQDPNPYYIDIPASSYKYVRVTLTKWSDNSGGAASGSTMQIGEFGLGNTSTDIVIYQPADLTFGDILQGANSTKTLTVTGANLSSAITYTKGDEADAAAFTITPGAWTSTGGTAEIKFAPTAKKLYDATLILNSDGALETQTIHLIGNADFDLPVQISSKNTTDEHWYYIQFARQATAGKVLTVVDPTIEGDTIRQLPLDVTNASQLWKVTGTWDNYTVENKSNNRALVYAYAPVGEDPATGEPTPEINRYVTEEADLADQFGFVRYGTTDTWQLKNVSNYTDAPATKLYVNDLTGASVTGYSVNNAGNQLRFIDADIAQIIVAADTVKLGSVKSGTSDTLKVIVAGLKLTSDITIVLSNDADGVYTLNTTSLPATGGDVEVTFAPTAYKKISYATLTLTSGSIVKTVVVSTTSDTGVSKYYVGTTWGARNDGEIVETIPTTLKANDVIWIAEGEYTTAQITLQNGVQIYGGFAGTEQNPNERAVGVKPWEFTHPSVLKNSAALVASSAASNDLIDGVTFEGTSVIGRAFQSTAGEGHIIRNSVLKNFNSGASDGGAFNIRAGAEIYNCLITGNAGVKGGGGYFEGGSIHDCEITNNSVTLKLTTSPGGSADNTKGCGGGLFLSTEKGGAKAYNLYVSGNTASFGGGIYSRSNTKLYNSVIVNNTADESGSGVAFEKRDAGAQVYNVTIANNRSNQRRGAGVLFSGENQVQHLYNSILWNNTDGYEDIYNISGYESATPVIKNVIIDDLEYYAEVDPNLAITNGIAVEDSTLLFTANWVTADASPGKEAGLILLSEAIVDVDPETDLETVIPATYLEFATGKDFAGNQRIAGTIDIGPYEDQSNVAINNVKPEIVGNVIATKYYNIQGIEVSRPTTTGVYIQKEWLDTNKIRVTKFLNIQK</sequence>
<evidence type="ECO:0000313" key="4">
    <source>
        <dbReference type="Proteomes" id="UP000324575"/>
    </source>
</evidence>
<keyword evidence="1" id="KW-0732">Signal</keyword>
<protein>
    <recommendedName>
        <fullName evidence="2">F5/8 type C domain-containing protein</fullName>
    </recommendedName>
</protein>
<proteinExistence type="predicted"/>
<accession>A0A5M8P5Q4</accession>
<feature type="domain" description="F5/8 type C" evidence="2">
    <location>
        <begin position="53"/>
        <end position="181"/>
    </location>
</feature>
<feature type="signal peptide" evidence="1">
    <location>
        <begin position="1"/>
        <end position="22"/>
    </location>
</feature>
<dbReference type="SUPFAM" id="SSF51126">
    <property type="entry name" value="Pectin lyase-like"/>
    <property type="match status" value="1"/>
</dbReference>
<dbReference type="InterPro" id="IPR035992">
    <property type="entry name" value="Ricin_B-like_lectins"/>
</dbReference>
<evidence type="ECO:0000313" key="3">
    <source>
        <dbReference type="EMBL" id="KAA6303761.1"/>
    </source>
</evidence>
<dbReference type="Gene3D" id="2.160.20.10">
    <property type="entry name" value="Single-stranded right-handed beta-helix, Pectin lyase-like"/>
    <property type="match status" value="1"/>
</dbReference>